<gene>
    <name evidence="1" type="ORF">HDA39_000182</name>
</gene>
<proteinExistence type="predicted"/>
<protein>
    <submittedName>
        <fullName evidence="1">Uncharacterized protein</fullName>
    </submittedName>
</protein>
<reference evidence="1 2" key="1">
    <citation type="submission" date="2020-08" db="EMBL/GenBank/DDBJ databases">
        <title>Sequencing the genomes of 1000 actinobacteria strains.</title>
        <authorList>
            <person name="Klenk H.-P."/>
        </authorList>
    </citation>
    <scope>NUCLEOTIDE SEQUENCE [LARGE SCALE GENOMIC DNA]</scope>
    <source>
        <strain evidence="1 2">DSM 28967</strain>
    </source>
</reference>
<dbReference type="Proteomes" id="UP000549971">
    <property type="component" value="Unassembled WGS sequence"/>
</dbReference>
<evidence type="ECO:0000313" key="1">
    <source>
        <dbReference type="EMBL" id="MBB5833448.1"/>
    </source>
</evidence>
<keyword evidence="2" id="KW-1185">Reference proteome</keyword>
<dbReference type="EMBL" id="JACHMY010000001">
    <property type="protein sequence ID" value="MBB5833448.1"/>
    <property type="molecule type" value="Genomic_DNA"/>
</dbReference>
<sequence>MDFKYFELSFTFPAELAASILAADKADQYDELVTLFSDEGGIVAAVTVASSEKLSFGEFLDDAIDMATDTFVTHTAEEVDIPLPWSVKLVDRELMSEYFQQVATAPVLPACGPIEDDGLEGAGV</sequence>
<accession>A0A7W9MS16</accession>
<name>A0A7W9MS16_9ACTN</name>
<dbReference type="RefSeq" id="WP_184793336.1">
    <property type="nucleotide sequence ID" value="NZ_JACHMY010000001.1"/>
</dbReference>
<organism evidence="1 2">
    <name type="scientific">Kribbella italica</name>
    <dbReference type="NCBI Taxonomy" id="1540520"/>
    <lineage>
        <taxon>Bacteria</taxon>
        <taxon>Bacillati</taxon>
        <taxon>Actinomycetota</taxon>
        <taxon>Actinomycetes</taxon>
        <taxon>Propionibacteriales</taxon>
        <taxon>Kribbellaceae</taxon>
        <taxon>Kribbella</taxon>
    </lineage>
</organism>
<dbReference type="AlphaFoldDB" id="A0A7W9MS16"/>
<comment type="caution">
    <text evidence="1">The sequence shown here is derived from an EMBL/GenBank/DDBJ whole genome shotgun (WGS) entry which is preliminary data.</text>
</comment>
<evidence type="ECO:0000313" key="2">
    <source>
        <dbReference type="Proteomes" id="UP000549971"/>
    </source>
</evidence>